<feature type="region of interest" description="Disordered" evidence="3">
    <location>
        <begin position="287"/>
        <end position="362"/>
    </location>
</feature>
<feature type="compositionally biased region" description="Basic and acidic residues" evidence="3">
    <location>
        <begin position="921"/>
        <end position="930"/>
    </location>
</feature>
<feature type="compositionally biased region" description="Polar residues" evidence="3">
    <location>
        <begin position="532"/>
        <end position="541"/>
    </location>
</feature>
<feature type="compositionally biased region" description="Basic residues" evidence="3">
    <location>
        <begin position="184"/>
        <end position="198"/>
    </location>
</feature>
<dbReference type="GO" id="GO:0003779">
    <property type="term" value="F:actin binding"/>
    <property type="evidence" value="ECO:0007669"/>
    <property type="project" value="UniProtKB-UniRule"/>
</dbReference>
<keyword evidence="2" id="KW-0009">Actin-binding</keyword>
<evidence type="ECO:0000256" key="3">
    <source>
        <dbReference type="SAM" id="MobiDB-lite"/>
    </source>
</evidence>
<keyword evidence="6" id="KW-1185">Reference proteome</keyword>
<feature type="region of interest" description="Disordered" evidence="3">
    <location>
        <begin position="182"/>
        <end position="211"/>
    </location>
</feature>
<dbReference type="GO" id="GO:0030036">
    <property type="term" value="P:actin cytoskeleton organization"/>
    <property type="evidence" value="ECO:0007669"/>
    <property type="project" value="UniProtKB-UniRule"/>
</dbReference>
<feature type="compositionally biased region" description="Low complexity" evidence="3">
    <location>
        <begin position="558"/>
        <end position="580"/>
    </location>
</feature>
<dbReference type="GO" id="GO:0071933">
    <property type="term" value="F:Arp2/3 complex binding"/>
    <property type="evidence" value="ECO:0007669"/>
    <property type="project" value="TreeGrafter"/>
</dbReference>
<organism evidence="5 6">
    <name type="scientific">Protea cynaroides</name>
    <dbReference type="NCBI Taxonomy" id="273540"/>
    <lineage>
        <taxon>Eukaryota</taxon>
        <taxon>Viridiplantae</taxon>
        <taxon>Streptophyta</taxon>
        <taxon>Embryophyta</taxon>
        <taxon>Tracheophyta</taxon>
        <taxon>Spermatophyta</taxon>
        <taxon>Magnoliopsida</taxon>
        <taxon>Proteales</taxon>
        <taxon>Proteaceae</taxon>
        <taxon>Protea</taxon>
    </lineage>
</organism>
<dbReference type="GO" id="GO:2000601">
    <property type="term" value="P:positive regulation of Arp2/3 complex-mediated actin nucleation"/>
    <property type="evidence" value="ECO:0007669"/>
    <property type="project" value="TreeGrafter"/>
</dbReference>
<dbReference type="GO" id="GO:0005856">
    <property type="term" value="C:cytoskeleton"/>
    <property type="evidence" value="ECO:0007669"/>
    <property type="project" value="UniProtKB-SubCell"/>
</dbReference>
<feature type="region of interest" description="Disordered" evidence="3">
    <location>
        <begin position="806"/>
        <end position="831"/>
    </location>
</feature>
<feature type="compositionally biased region" description="Low complexity" evidence="3">
    <location>
        <begin position="910"/>
        <end position="919"/>
    </location>
</feature>
<dbReference type="EMBL" id="JAMYWD010000003">
    <property type="protein sequence ID" value="KAJ4977245.1"/>
    <property type="molecule type" value="Genomic_DNA"/>
</dbReference>
<dbReference type="Gene3D" id="6.10.280.150">
    <property type="match status" value="1"/>
</dbReference>
<feature type="compositionally biased region" description="Low complexity" evidence="3">
    <location>
        <begin position="816"/>
        <end position="829"/>
    </location>
</feature>
<dbReference type="Gene3D" id="1.20.5.340">
    <property type="match status" value="1"/>
</dbReference>
<accession>A0A9Q0QYY6</accession>
<dbReference type="PANTHER" id="PTHR12902:SF33">
    <property type="entry name" value="PROTEIN SCAR3"/>
    <property type="match status" value="1"/>
</dbReference>
<comment type="subcellular location">
    <subcellularLocation>
        <location evidence="2">Cytoplasm</location>
        <location evidence="2">Cytoskeleton</location>
    </subcellularLocation>
</comment>
<dbReference type="OrthoDB" id="753427at2759"/>
<evidence type="ECO:0000313" key="6">
    <source>
        <dbReference type="Proteomes" id="UP001141806"/>
    </source>
</evidence>
<evidence type="ECO:0000259" key="4">
    <source>
        <dbReference type="PROSITE" id="PS51082"/>
    </source>
</evidence>
<protein>
    <recommendedName>
        <fullName evidence="2">Protein SCAR</fullName>
    </recommendedName>
    <alternativeName>
        <fullName evidence="2">Protein WAVE</fullName>
    </alternativeName>
</protein>
<feature type="region of interest" description="Disordered" evidence="3">
    <location>
        <begin position="531"/>
        <end position="584"/>
    </location>
</feature>
<feature type="domain" description="WH2" evidence="4">
    <location>
        <begin position="1103"/>
        <end position="1121"/>
    </location>
</feature>
<dbReference type="GO" id="GO:0034237">
    <property type="term" value="F:protein kinase A regulatory subunit binding"/>
    <property type="evidence" value="ECO:0007669"/>
    <property type="project" value="TreeGrafter"/>
</dbReference>
<dbReference type="PANTHER" id="PTHR12902">
    <property type="entry name" value="WASP-1"/>
    <property type="match status" value="1"/>
</dbReference>
<dbReference type="Proteomes" id="UP001141806">
    <property type="component" value="Unassembled WGS sequence"/>
</dbReference>
<sequence>MPLARLRLRNEYSLGAPELYMAANCQDPKAILDGVAVAGLVGVLRQLGDLAEFASEVFHDLQEQVMATAARSHKMMVRVQHIEVALPPLEKAVLSQSSHIHFAYTAGSEWHGKIKTEHNHLIYSGLPQFIVDSYEVGRDPPCLHLLDKFDSVGPGACMKRYSDPSFFKRVLASSVSAEANKVQREKKAHISKKRGSRHKNGEISSVGSMPCHSGRMKSASVNIYGQSSATQSVPLCDVRSHSRLQDHSSSFDSSSRMQFASPKIYGQSSAAETIPLFDVRSNLELQNRSSDSRNESSYVESAFDGSSSMPTEKQENNECTSRLKIPCTEPLGSVLPEKQNGAAADDLPHGSLQEHGTPNSSFTSWDEKIEIVKSEIQQCDGIFDDQFEASELHPVCSETSKLGKETSILGYGDSDDILFVDANIPKSVSFGNHFDEIESELDNYMDALNTMESETETDFECHTKREVDFTAFSLKNTEVECESAKREKRIGLYSNSFDAESHTASYNLSNEKVLQNSINLIAVESLPHPEARQSTGISFPSSEGPARTDFCENNDITNVSRENVSESVSSDPSPSSIPNSHAPLGDKIESSVCNSQELCIDAPSASLNMFWTNGGLLGLEPLKPVDCSLSNVPSSLADAKDGSCDISRHGVMPRSHSDESVRKLEKELDSVGERFRSPDIVNTTEDHLVRNDGQSRIKVPCDSIVPETIAKSEGSHHNFSSHAPELPVAPIVRTPFYEACQENTESSSNMFDLGHRLLVNGFRTKASLEETSEPASSVKIGPVMLQERFCNEQMKGKARVVHQTAFETTPKEETNCESSENSPTSSPPLEHMKISFHSLSGFETSKLKLKFSDGSYFHENIRDVMFPSFQLLPEPSTGQQDIGSESDDDTFCRSSPCMSEDLLSHHSESSSEQWESGDSTGSKDQELHESLHRVSLAESISASLEVEGLQLSHLHCGLKNPGTQNGLEHFHLDPSLDLPTFDALNPLINQHTSINNSISKELPQSQLQYPNESLASPPPLPPLRWRTMKPLLAVVEDKQGVTSEAVNLPNNLLVPGSNNSQKFIPAPPKEPHIKERNELPLNNKKLNEHGVANQAANVKDVDGKEDLLNQIKTKQFSLRHTIPPKQSLTSDPPTNDKVAALLKKANSIRQACVGSDEGEDESWSDS</sequence>
<dbReference type="InterPro" id="IPR028288">
    <property type="entry name" value="SCAR/WAVE_fam"/>
</dbReference>
<feature type="region of interest" description="Disordered" evidence="3">
    <location>
        <begin position="871"/>
        <end position="930"/>
    </location>
</feature>
<feature type="compositionally biased region" description="Polar residues" evidence="3">
    <location>
        <begin position="287"/>
        <end position="311"/>
    </location>
</feature>
<dbReference type="InterPro" id="IPR003124">
    <property type="entry name" value="WH2_dom"/>
</dbReference>
<comment type="function">
    <text evidence="2">Involved in regulation of actin and microtubule organization. Part of a WAVE complex that activates the Arp2/3 complex.</text>
</comment>
<reference evidence="5" key="1">
    <citation type="journal article" date="2023" name="Plant J.">
        <title>The genome of the king protea, Protea cynaroides.</title>
        <authorList>
            <person name="Chang J."/>
            <person name="Duong T.A."/>
            <person name="Schoeman C."/>
            <person name="Ma X."/>
            <person name="Roodt D."/>
            <person name="Barker N."/>
            <person name="Li Z."/>
            <person name="Van de Peer Y."/>
            <person name="Mizrachi E."/>
        </authorList>
    </citation>
    <scope>NUCLEOTIDE SEQUENCE</scope>
    <source>
        <tissue evidence="5">Young leaves</tissue>
    </source>
</reference>
<keyword evidence="2" id="KW-0206">Cytoskeleton</keyword>
<evidence type="ECO:0000256" key="2">
    <source>
        <dbReference type="RuleBase" id="RU367034"/>
    </source>
</evidence>
<comment type="caution">
    <text evidence="5">The sequence shown here is derived from an EMBL/GenBank/DDBJ whole genome shotgun (WGS) entry which is preliminary data.</text>
</comment>
<comment type="similarity">
    <text evidence="1 2">Belongs to the SCAR/WAVE family.</text>
</comment>
<proteinExistence type="inferred from homology"/>
<name>A0A9Q0QYY6_9MAGN</name>
<evidence type="ECO:0000313" key="5">
    <source>
        <dbReference type="EMBL" id="KAJ4977245.1"/>
    </source>
</evidence>
<gene>
    <name evidence="5" type="ORF">NE237_002351</name>
</gene>
<dbReference type="AlphaFoldDB" id="A0A9Q0QYY6"/>
<dbReference type="PROSITE" id="PS51082">
    <property type="entry name" value="WH2"/>
    <property type="match status" value="1"/>
</dbReference>
<keyword evidence="2" id="KW-0963">Cytoplasm</keyword>
<evidence type="ECO:0000256" key="1">
    <source>
        <dbReference type="ARBA" id="ARBA00006993"/>
    </source>
</evidence>